<dbReference type="PANTHER" id="PTHR39321">
    <property type="entry name" value="NICOTINATE-NUCLEOTIDE ADENYLYLTRANSFERASE-RELATED"/>
    <property type="match status" value="1"/>
</dbReference>
<evidence type="ECO:0000256" key="2">
    <source>
        <dbReference type="ARBA" id="ARBA00022642"/>
    </source>
</evidence>
<keyword evidence="4" id="KW-0548">Nucleotidyltransferase</keyword>
<organism evidence="10 11">
    <name type="scientific">Sphaeroforma arctica JP610</name>
    <dbReference type="NCBI Taxonomy" id="667725"/>
    <lineage>
        <taxon>Eukaryota</taxon>
        <taxon>Ichthyosporea</taxon>
        <taxon>Ichthyophonida</taxon>
        <taxon>Sphaeroforma</taxon>
    </lineage>
</organism>
<proteinExistence type="predicted"/>
<feature type="compositionally biased region" description="Basic and acidic residues" evidence="8">
    <location>
        <begin position="269"/>
        <end position="278"/>
    </location>
</feature>
<dbReference type="PANTHER" id="PTHR39321:SF3">
    <property type="entry name" value="PHOSPHOPANTETHEINE ADENYLYLTRANSFERASE"/>
    <property type="match status" value="1"/>
</dbReference>
<dbReference type="Pfam" id="PF01467">
    <property type="entry name" value="CTP_transf_like"/>
    <property type="match status" value="1"/>
</dbReference>
<dbReference type="Proteomes" id="UP000054560">
    <property type="component" value="Unassembled WGS sequence"/>
</dbReference>
<keyword evidence="5" id="KW-0547">Nucleotide-binding</keyword>
<dbReference type="InterPro" id="IPR004821">
    <property type="entry name" value="Cyt_trans-like"/>
</dbReference>
<feature type="compositionally biased region" description="Basic residues" evidence="8">
    <location>
        <begin position="282"/>
        <end position="291"/>
    </location>
</feature>
<evidence type="ECO:0000313" key="11">
    <source>
        <dbReference type="Proteomes" id="UP000054560"/>
    </source>
</evidence>
<keyword evidence="2" id="KW-0662">Pyridine nucleotide biosynthesis</keyword>
<evidence type="ECO:0000256" key="5">
    <source>
        <dbReference type="ARBA" id="ARBA00022741"/>
    </source>
</evidence>
<dbReference type="GO" id="GO:0009435">
    <property type="term" value="P:NAD+ biosynthetic process"/>
    <property type="evidence" value="ECO:0007669"/>
    <property type="project" value="UniProtKB-UniPathway"/>
</dbReference>
<evidence type="ECO:0000256" key="7">
    <source>
        <dbReference type="ARBA" id="ARBA00023027"/>
    </source>
</evidence>
<keyword evidence="7" id="KW-0520">NAD</keyword>
<evidence type="ECO:0000256" key="8">
    <source>
        <dbReference type="SAM" id="MobiDB-lite"/>
    </source>
</evidence>
<reference evidence="10 11" key="1">
    <citation type="submission" date="2011-02" db="EMBL/GenBank/DDBJ databases">
        <title>The Genome Sequence of Sphaeroforma arctica JP610.</title>
        <authorList>
            <consortium name="The Broad Institute Genome Sequencing Platform"/>
            <person name="Russ C."/>
            <person name="Cuomo C."/>
            <person name="Young S.K."/>
            <person name="Zeng Q."/>
            <person name="Gargeya S."/>
            <person name="Alvarado L."/>
            <person name="Berlin A."/>
            <person name="Chapman S.B."/>
            <person name="Chen Z."/>
            <person name="Freedman E."/>
            <person name="Gellesch M."/>
            <person name="Goldberg J."/>
            <person name="Griggs A."/>
            <person name="Gujja S."/>
            <person name="Heilman E."/>
            <person name="Heiman D."/>
            <person name="Howarth C."/>
            <person name="Mehta T."/>
            <person name="Neiman D."/>
            <person name="Pearson M."/>
            <person name="Roberts A."/>
            <person name="Saif S."/>
            <person name="Shea T."/>
            <person name="Shenoy N."/>
            <person name="Sisk P."/>
            <person name="Stolte C."/>
            <person name="Sykes S."/>
            <person name="White J."/>
            <person name="Yandava C."/>
            <person name="Burger G."/>
            <person name="Gray M.W."/>
            <person name="Holland P.W.H."/>
            <person name="King N."/>
            <person name="Lang F.B.F."/>
            <person name="Roger A.J."/>
            <person name="Ruiz-Trillo I."/>
            <person name="Haas B."/>
            <person name="Nusbaum C."/>
            <person name="Birren B."/>
        </authorList>
    </citation>
    <scope>NUCLEOTIDE SEQUENCE [LARGE SCALE GENOMIC DNA]</scope>
    <source>
        <strain evidence="10 11">JP610</strain>
    </source>
</reference>
<gene>
    <name evidence="10" type="ORF">SARC_04949</name>
</gene>
<dbReference type="eggNOG" id="ENOG502RY55">
    <property type="taxonomic scope" value="Eukaryota"/>
</dbReference>
<dbReference type="GO" id="GO:0005524">
    <property type="term" value="F:ATP binding"/>
    <property type="evidence" value="ECO:0007669"/>
    <property type="project" value="UniProtKB-KW"/>
</dbReference>
<evidence type="ECO:0000256" key="3">
    <source>
        <dbReference type="ARBA" id="ARBA00022679"/>
    </source>
</evidence>
<protein>
    <recommendedName>
        <fullName evidence="9">Cytidyltransferase-like domain-containing protein</fullName>
    </recommendedName>
</protein>
<dbReference type="Gene3D" id="3.40.50.620">
    <property type="entry name" value="HUPs"/>
    <property type="match status" value="1"/>
</dbReference>
<dbReference type="AlphaFoldDB" id="A0A0L0G3J6"/>
<feature type="region of interest" description="Disordered" evidence="8">
    <location>
        <begin position="246"/>
        <end position="291"/>
    </location>
</feature>
<dbReference type="EMBL" id="KQ241893">
    <property type="protein sequence ID" value="KNC82773.1"/>
    <property type="molecule type" value="Genomic_DNA"/>
</dbReference>
<dbReference type="InterPro" id="IPR014729">
    <property type="entry name" value="Rossmann-like_a/b/a_fold"/>
</dbReference>
<sequence>MLSLTSRLLTTRVPTMAKTVLLYGLSAHPPANTGGHQGYVKYFTHQDWVDEMWVLPVYKHMYLEKQNLISFEHRFRMSQIAFEENRDVNAGNKAKVLDTEKVCIEQAIQDALLQGSDLSKVRVGTFQIVEYLKEKHPDTHFCFVMGGDTFNDLLDGKWTNTEELRAAVGIVHIPRIGYEVPAEALGTLLPPPVGTATSVDIPSMTDVSSTKIRNLAAKGDYEGVEKLVDPRVAEYMRENKLYGLNSGTETKEKSIDKRTTAESQTRNNGKSEAKEATDGTRWSKRIKRDSQ</sequence>
<dbReference type="OrthoDB" id="422187at2759"/>
<dbReference type="CDD" id="cd02165">
    <property type="entry name" value="NMNAT"/>
    <property type="match status" value="1"/>
</dbReference>
<keyword evidence="11" id="KW-1185">Reference proteome</keyword>
<accession>A0A0L0G3J6</accession>
<evidence type="ECO:0000256" key="6">
    <source>
        <dbReference type="ARBA" id="ARBA00022840"/>
    </source>
</evidence>
<evidence type="ECO:0000256" key="4">
    <source>
        <dbReference type="ARBA" id="ARBA00022695"/>
    </source>
</evidence>
<keyword evidence="6" id="KW-0067">ATP-binding</keyword>
<dbReference type="RefSeq" id="XP_014156675.1">
    <property type="nucleotide sequence ID" value="XM_014301200.1"/>
</dbReference>
<name>A0A0L0G3J6_9EUKA</name>
<evidence type="ECO:0000256" key="1">
    <source>
        <dbReference type="ARBA" id="ARBA00004790"/>
    </source>
</evidence>
<dbReference type="GO" id="GO:0070566">
    <property type="term" value="F:adenylyltransferase activity"/>
    <property type="evidence" value="ECO:0007669"/>
    <property type="project" value="UniProtKB-ARBA"/>
</dbReference>
<keyword evidence="3" id="KW-0808">Transferase</keyword>
<dbReference type="SUPFAM" id="SSF52374">
    <property type="entry name" value="Nucleotidylyl transferase"/>
    <property type="match status" value="1"/>
</dbReference>
<feature type="compositionally biased region" description="Basic and acidic residues" evidence="8">
    <location>
        <begin position="249"/>
        <end position="260"/>
    </location>
</feature>
<feature type="domain" description="Cytidyltransferase-like" evidence="9">
    <location>
        <begin position="62"/>
        <end position="214"/>
    </location>
</feature>
<dbReference type="STRING" id="667725.A0A0L0G3J6"/>
<comment type="pathway">
    <text evidence="1">Cofactor biosynthesis; NAD(+) biosynthesis.</text>
</comment>
<dbReference type="InterPro" id="IPR005248">
    <property type="entry name" value="NadD/NMNAT"/>
</dbReference>
<dbReference type="GeneID" id="25905453"/>
<dbReference type="UniPathway" id="UPA00253">
    <property type="reaction ID" value="UER00600"/>
</dbReference>
<evidence type="ECO:0000313" key="10">
    <source>
        <dbReference type="EMBL" id="KNC82773.1"/>
    </source>
</evidence>
<evidence type="ECO:0000259" key="9">
    <source>
        <dbReference type="Pfam" id="PF01467"/>
    </source>
</evidence>